<evidence type="ECO:0000256" key="3">
    <source>
        <dbReference type="ARBA" id="ARBA00023235"/>
    </source>
</evidence>
<dbReference type="NCBIfam" id="TIGR00071">
    <property type="entry name" value="hisT_truA"/>
    <property type="match status" value="1"/>
</dbReference>
<name>A0AA36CX51_9BILA</name>
<dbReference type="AlphaFoldDB" id="A0AA36CX51"/>
<evidence type="ECO:0000313" key="5">
    <source>
        <dbReference type="EMBL" id="CAJ0576534.1"/>
    </source>
</evidence>
<keyword evidence="6" id="KW-1185">Reference proteome</keyword>
<comment type="similarity">
    <text evidence="1">Belongs to the tRNA pseudouridine synthase TruA family.</text>
</comment>
<dbReference type="GO" id="GO:1990481">
    <property type="term" value="P:mRNA pseudouridine synthesis"/>
    <property type="evidence" value="ECO:0007669"/>
    <property type="project" value="TreeGrafter"/>
</dbReference>
<dbReference type="InterPro" id="IPR020095">
    <property type="entry name" value="PsdUridine_synth_TruA_C"/>
</dbReference>
<comment type="caution">
    <text evidence="5">The sequence shown here is derived from an EMBL/GenBank/DDBJ whole genome shotgun (WGS) entry which is preliminary data.</text>
</comment>
<dbReference type="InterPro" id="IPR001406">
    <property type="entry name" value="PsdUridine_synth_TruA"/>
</dbReference>
<dbReference type="InterPro" id="IPR020103">
    <property type="entry name" value="PsdUridine_synth_cat_dom_sf"/>
</dbReference>
<evidence type="ECO:0000256" key="2">
    <source>
        <dbReference type="ARBA" id="ARBA00022694"/>
    </source>
</evidence>
<dbReference type="InterPro" id="IPR020094">
    <property type="entry name" value="TruA/RsuA/RluB/E/F_N"/>
</dbReference>
<keyword evidence="2" id="KW-0819">tRNA processing</keyword>
<dbReference type="EMBL" id="CATQJA010002644">
    <property type="protein sequence ID" value="CAJ0576534.1"/>
    <property type="molecule type" value="Genomic_DNA"/>
</dbReference>
<organism evidence="5 6">
    <name type="scientific">Mesorhabditis spiculigera</name>
    <dbReference type="NCBI Taxonomy" id="96644"/>
    <lineage>
        <taxon>Eukaryota</taxon>
        <taxon>Metazoa</taxon>
        <taxon>Ecdysozoa</taxon>
        <taxon>Nematoda</taxon>
        <taxon>Chromadorea</taxon>
        <taxon>Rhabditida</taxon>
        <taxon>Rhabditina</taxon>
        <taxon>Rhabditomorpha</taxon>
        <taxon>Rhabditoidea</taxon>
        <taxon>Rhabditidae</taxon>
        <taxon>Mesorhabditinae</taxon>
        <taxon>Mesorhabditis</taxon>
    </lineage>
</organism>
<dbReference type="GO" id="GO:0003723">
    <property type="term" value="F:RNA binding"/>
    <property type="evidence" value="ECO:0007669"/>
    <property type="project" value="InterPro"/>
</dbReference>
<dbReference type="GO" id="GO:0031119">
    <property type="term" value="P:tRNA pseudouridine synthesis"/>
    <property type="evidence" value="ECO:0007669"/>
    <property type="project" value="TreeGrafter"/>
</dbReference>
<reference evidence="5" key="1">
    <citation type="submission" date="2023-06" db="EMBL/GenBank/DDBJ databases">
        <authorList>
            <person name="Delattre M."/>
        </authorList>
    </citation>
    <scope>NUCLEOTIDE SEQUENCE</scope>
    <source>
        <strain evidence="5">AF72</strain>
    </source>
</reference>
<keyword evidence="3" id="KW-0413">Isomerase</keyword>
<sequence>MRKLGRESVDTGTPAKKAKTFDFRLHPRRKVVFAFCYLGWHHDGLVQQENSTNTVEHHLMNALLKTKLIESWEGCGFTRCGRTDKGVSAFRQIAACIVRSADPFGQGVSWADDVPIDVREAFKSRDELQYLKMLNGCLPPTIRMLSWAPARTEFDARHSCTRRTYKYSMPKANLDVEKMRVACSKLVGTHDFRNYCQIDLNADRLNQSYVREIFAVSLCELGDSGLLELTVEGSGFLWHMIRFIVSVLHEVGCGHEGPEVVSDLLDIEKCPARPQYTMASDAPLCLFECQYERDQLAWQYDESVRQRNLGSLQRQWAELMTKARTIENMMNSVANEPGPITDAIRERGLLEFTQAHPWQTNYLPLLKRKRCDTLEVKRAKLEQKSKVTEPPLLMSARRLKAVGYPKINFDYDDDSELAALICHLDEQFLKKRPEDWHVAFMDEKNKEAFERKLAEYLSEYGISTSDDEQPAVSRRFICDFLLSHSIDHLYDKTVEAQEFSSDIVRNKRLAKNAASETSQNPYNTINCAEQYYKSRIESMAKLFGIAEHPDPEVTLRACCLFVQQTCSTKNRERIGKKEGNEDNQLLDIKAFPLGITDLKDPVLDHVARCLRLLSVESLRSTQTIVNETLIAIQNLTAAKKSA</sequence>
<evidence type="ECO:0000256" key="1">
    <source>
        <dbReference type="ARBA" id="ARBA00009375"/>
    </source>
</evidence>
<proteinExistence type="inferred from homology"/>
<dbReference type="Gene3D" id="3.30.70.660">
    <property type="entry name" value="Pseudouridine synthase I, catalytic domain, C-terminal subdomain"/>
    <property type="match status" value="1"/>
</dbReference>
<evidence type="ECO:0000259" key="4">
    <source>
        <dbReference type="Pfam" id="PF01416"/>
    </source>
</evidence>
<dbReference type="Pfam" id="PF10036">
    <property type="entry name" value="RLL"/>
    <property type="match status" value="1"/>
</dbReference>
<dbReference type="GO" id="GO:0005634">
    <property type="term" value="C:nucleus"/>
    <property type="evidence" value="ECO:0007669"/>
    <property type="project" value="TreeGrafter"/>
</dbReference>
<dbReference type="InterPro" id="IPR019265">
    <property type="entry name" value="RTRAF"/>
</dbReference>
<feature type="domain" description="Pseudouridine synthase I TruA alpha/beta" evidence="4">
    <location>
        <begin position="182"/>
        <end position="292"/>
    </location>
</feature>
<dbReference type="GO" id="GO:0005737">
    <property type="term" value="C:cytoplasm"/>
    <property type="evidence" value="ECO:0007669"/>
    <property type="project" value="TreeGrafter"/>
</dbReference>
<evidence type="ECO:0000313" key="6">
    <source>
        <dbReference type="Proteomes" id="UP001177023"/>
    </source>
</evidence>
<dbReference type="Proteomes" id="UP001177023">
    <property type="component" value="Unassembled WGS sequence"/>
</dbReference>
<dbReference type="GO" id="GO:0009982">
    <property type="term" value="F:pseudouridine synthase activity"/>
    <property type="evidence" value="ECO:0007669"/>
    <property type="project" value="InterPro"/>
</dbReference>
<dbReference type="HAMAP" id="MF_00171">
    <property type="entry name" value="TruA"/>
    <property type="match status" value="1"/>
</dbReference>
<dbReference type="Pfam" id="PF01416">
    <property type="entry name" value="PseudoU_synth_1"/>
    <property type="match status" value="1"/>
</dbReference>
<protein>
    <recommendedName>
        <fullName evidence="4">Pseudouridine synthase I TruA alpha/beta domain-containing protein</fullName>
    </recommendedName>
</protein>
<dbReference type="Gene3D" id="3.30.70.580">
    <property type="entry name" value="Pseudouridine synthase I, catalytic domain, N-terminal subdomain"/>
    <property type="match status" value="1"/>
</dbReference>
<dbReference type="InterPro" id="IPR020097">
    <property type="entry name" value="PsdUridine_synth_TruA_a/b_dom"/>
</dbReference>
<accession>A0AA36CX51</accession>
<feature type="non-terminal residue" evidence="5">
    <location>
        <position position="1"/>
    </location>
</feature>
<dbReference type="PANTHER" id="PTHR11142:SF5">
    <property type="entry name" value="TRNA PSEUDOURIDINE(38_39) SYNTHASE"/>
    <property type="match status" value="1"/>
</dbReference>
<dbReference type="PANTHER" id="PTHR11142">
    <property type="entry name" value="PSEUDOURIDYLATE SYNTHASE"/>
    <property type="match status" value="1"/>
</dbReference>
<dbReference type="SUPFAM" id="SSF55120">
    <property type="entry name" value="Pseudouridine synthase"/>
    <property type="match status" value="1"/>
</dbReference>
<gene>
    <name evidence="5" type="ORF">MSPICULIGERA_LOCUS14825</name>
</gene>